<name>A0ABN9MF61_9NEOB</name>
<dbReference type="PANTHER" id="PTHR15963:SF1">
    <property type="entry name" value="CYTOHESIN-INTERACTING PROTEIN"/>
    <property type="match status" value="1"/>
</dbReference>
<proteinExistence type="predicted"/>
<organism evidence="4 5">
    <name type="scientific">Ranitomeya imitator</name>
    <name type="common">mimic poison frog</name>
    <dbReference type="NCBI Taxonomy" id="111125"/>
    <lineage>
        <taxon>Eukaryota</taxon>
        <taxon>Metazoa</taxon>
        <taxon>Chordata</taxon>
        <taxon>Craniata</taxon>
        <taxon>Vertebrata</taxon>
        <taxon>Euteleostomi</taxon>
        <taxon>Amphibia</taxon>
        <taxon>Batrachia</taxon>
        <taxon>Anura</taxon>
        <taxon>Neobatrachia</taxon>
        <taxon>Hyloidea</taxon>
        <taxon>Dendrobatidae</taxon>
        <taxon>Dendrobatinae</taxon>
        <taxon>Ranitomeya</taxon>
    </lineage>
</organism>
<dbReference type="Gene3D" id="2.30.42.10">
    <property type="match status" value="1"/>
</dbReference>
<sequence length="362" mass="40448">MSAMRPRTRDKCGSQLENLVLSGFGASSKTLWNNSLDGRRGSHCLVGALATLPRSHKQLIKSRSNSLIDSTGSEPNRTVVVITKQDNEQFGFEIQTYKLQHLRGIDMRTYVYKVHEDSPSSHAGLRAGDMITNINGVDVEGFSHQQTVELIRSSENFLRIETEYSTKIRQAELQAKLLILKDDLRSKWKELQSMLQKEHQMLHAGAINDSKVQEELDSIYSKIFGNPTPGSFLNKHRLSSSSSGKSHLSSILLTSEDGLGSMSELGEDSGTEACFSRQSSTEEDFMYKCNGLSSMRSSLSRHRSISVTSSESEPMSPNWDSISLSNIFGTLPRKSRKGSVRKNFLKFIPGLHRPVEEEESQL</sequence>
<dbReference type="Pfam" id="PF00595">
    <property type="entry name" value="PDZ"/>
    <property type="match status" value="1"/>
</dbReference>
<comment type="subcellular location">
    <subcellularLocation>
        <location evidence="1">Cytoplasm</location>
    </subcellularLocation>
</comment>
<dbReference type="EMBL" id="CAUEEQ010066084">
    <property type="protein sequence ID" value="CAJ0965245.1"/>
    <property type="molecule type" value="Genomic_DNA"/>
</dbReference>
<gene>
    <name evidence="4" type="ORF">RIMI_LOCUS20089691</name>
</gene>
<evidence type="ECO:0000313" key="5">
    <source>
        <dbReference type="Proteomes" id="UP001176940"/>
    </source>
</evidence>
<dbReference type="SUPFAM" id="SSF50156">
    <property type="entry name" value="PDZ domain-like"/>
    <property type="match status" value="1"/>
</dbReference>
<dbReference type="CDD" id="cd06713">
    <property type="entry name" value="PDZ_tamalin_CYTIP-like"/>
    <property type="match status" value="1"/>
</dbReference>
<evidence type="ECO:0000256" key="1">
    <source>
        <dbReference type="ARBA" id="ARBA00004496"/>
    </source>
</evidence>
<dbReference type="PANTHER" id="PTHR15963">
    <property type="entry name" value="GENERAL RECEPTOR FOR PHOSPHOINOSITIDES 1-ASSOCIATED SCAFFOLD PROTEIN-RELATED"/>
    <property type="match status" value="1"/>
</dbReference>
<dbReference type="PROSITE" id="PS50106">
    <property type="entry name" value="PDZ"/>
    <property type="match status" value="1"/>
</dbReference>
<evidence type="ECO:0000259" key="3">
    <source>
        <dbReference type="PROSITE" id="PS50106"/>
    </source>
</evidence>
<evidence type="ECO:0000313" key="4">
    <source>
        <dbReference type="EMBL" id="CAJ0965245.1"/>
    </source>
</evidence>
<accession>A0ABN9MF61</accession>
<reference evidence="4" key="1">
    <citation type="submission" date="2023-07" db="EMBL/GenBank/DDBJ databases">
        <authorList>
            <person name="Stuckert A."/>
        </authorList>
    </citation>
    <scope>NUCLEOTIDE SEQUENCE</scope>
</reference>
<dbReference type="InterPro" id="IPR052122">
    <property type="entry name" value="Intracell_Traff_Signaling_Reg"/>
</dbReference>
<feature type="domain" description="PDZ" evidence="3">
    <location>
        <begin position="79"/>
        <end position="166"/>
    </location>
</feature>
<evidence type="ECO:0000256" key="2">
    <source>
        <dbReference type="ARBA" id="ARBA00022490"/>
    </source>
</evidence>
<keyword evidence="2" id="KW-0963">Cytoplasm</keyword>
<comment type="caution">
    <text evidence="4">The sequence shown here is derived from an EMBL/GenBank/DDBJ whole genome shotgun (WGS) entry which is preliminary data.</text>
</comment>
<keyword evidence="5" id="KW-1185">Reference proteome</keyword>
<dbReference type="InterPro" id="IPR036034">
    <property type="entry name" value="PDZ_sf"/>
</dbReference>
<dbReference type="SMART" id="SM00228">
    <property type="entry name" value="PDZ"/>
    <property type="match status" value="1"/>
</dbReference>
<protein>
    <recommendedName>
        <fullName evidence="3">PDZ domain-containing protein</fullName>
    </recommendedName>
</protein>
<dbReference type="Proteomes" id="UP001176940">
    <property type="component" value="Unassembled WGS sequence"/>
</dbReference>
<dbReference type="InterPro" id="IPR001478">
    <property type="entry name" value="PDZ"/>
</dbReference>